<accession>A0AAQ4ENQ1</accession>
<dbReference type="GO" id="GO:0019695">
    <property type="term" value="P:choline metabolic process"/>
    <property type="evidence" value="ECO:0007669"/>
    <property type="project" value="TreeGrafter"/>
</dbReference>
<evidence type="ECO:0000256" key="5">
    <source>
        <dbReference type="ARBA" id="ARBA00023157"/>
    </source>
</evidence>
<evidence type="ECO:0000256" key="6">
    <source>
        <dbReference type="ARBA" id="ARBA00023180"/>
    </source>
</evidence>
<feature type="active site" description="Charge relay system" evidence="8">
    <location>
        <position position="487"/>
    </location>
</feature>
<dbReference type="InterPro" id="IPR029058">
    <property type="entry name" value="AB_hydrolase_fold"/>
</dbReference>
<organism evidence="11 12">
    <name type="scientific">Amblyomma americanum</name>
    <name type="common">Lone star tick</name>
    <dbReference type="NCBI Taxonomy" id="6943"/>
    <lineage>
        <taxon>Eukaryota</taxon>
        <taxon>Metazoa</taxon>
        <taxon>Ecdysozoa</taxon>
        <taxon>Arthropoda</taxon>
        <taxon>Chelicerata</taxon>
        <taxon>Arachnida</taxon>
        <taxon>Acari</taxon>
        <taxon>Parasitiformes</taxon>
        <taxon>Ixodida</taxon>
        <taxon>Ixodoidea</taxon>
        <taxon>Ixodidae</taxon>
        <taxon>Amblyomminae</taxon>
        <taxon>Amblyomma</taxon>
    </lineage>
</organism>
<dbReference type="PROSITE" id="PS00941">
    <property type="entry name" value="CARBOXYLESTERASE_B_2"/>
    <property type="match status" value="1"/>
</dbReference>
<dbReference type="InterPro" id="IPR000997">
    <property type="entry name" value="Cholinesterase"/>
</dbReference>
<evidence type="ECO:0000256" key="7">
    <source>
        <dbReference type="ARBA" id="ARBA00048484"/>
    </source>
</evidence>
<dbReference type="PRINTS" id="PR00878">
    <property type="entry name" value="CHOLNESTRASE"/>
</dbReference>
<dbReference type="InterPro" id="IPR050654">
    <property type="entry name" value="AChE-related_enzymes"/>
</dbReference>
<feature type="active site" description="Acyl-ester intermediate" evidence="8">
    <location>
        <position position="243"/>
    </location>
</feature>
<dbReference type="InterPro" id="IPR019819">
    <property type="entry name" value="Carboxylesterase_B_CS"/>
</dbReference>
<evidence type="ECO:0000256" key="2">
    <source>
        <dbReference type="ARBA" id="ARBA00022487"/>
    </source>
</evidence>
<dbReference type="GO" id="GO:0003990">
    <property type="term" value="F:acetylcholinesterase activity"/>
    <property type="evidence" value="ECO:0007669"/>
    <property type="project" value="UniProtKB-EC"/>
</dbReference>
<dbReference type="GO" id="GO:0005886">
    <property type="term" value="C:plasma membrane"/>
    <property type="evidence" value="ECO:0007669"/>
    <property type="project" value="TreeGrafter"/>
</dbReference>
<dbReference type="Proteomes" id="UP001321473">
    <property type="component" value="Unassembled WGS sequence"/>
</dbReference>
<keyword evidence="4" id="KW-0531">Neurotransmitter degradation</keyword>
<dbReference type="EC" id="3.1.1.-" evidence="9"/>
<feature type="domain" description="Carboxylesterase type B" evidence="10">
    <location>
        <begin position="57"/>
        <end position="527"/>
    </location>
</feature>
<dbReference type="InterPro" id="IPR002018">
    <property type="entry name" value="CarbesteraseB"/>
</dbReference>
<name>A0AAQ4ENQ1_AMBAM</name>
<keyword evidence="6" id="KW-0325">Glycoprotein</keyword>
<dbReference type="AlphaFoldDB" id="A0AAQ4ENQ1"/>
<sequence length="527" mass="58725">MIGASRRVQCPLCEERLLLEPYCCLLCTENQVFTRMRPLLKYSLVVFFVKLIDAGESPIVSIKNGDVQGRAVEVLGKTVEVYMGIPFARPPVGNLRFKDPVPADPWSGVYNATSPKTACIQKIFTKEFAPYVEQSEDCLYINVWTPASSRPLKAVLFWVHGGGFTFGSAYQHWYDGSVLAADYDVVVVTFNYRLNIFGFLNAAVPEAQGNMGLMDQNLALRWVHDNIQAFGGNPSKVTVFGESAGSFAVSTHILSPLSRGFFQRVILMSGVYDTDGLVDSTLESLTKGNKVAELVGCASAYKDLSSYPTDVLDCLRSKPAEELCDATYNVSAAKVYNFIPSHPNAFFPERPTVAIRSGHLNHVDVMLGITSDEGNFIIVAFPDTRILSENLEDISEDELRKVLRFVAHSWLPDKFAPTLETYVNDTTKADKRTLRELHTAFIGDAQFICPMKFFADDFSGWGNSVYFSVLGYRSAMYPFPKWVGVPHTADIVFYFGVPIMTPEYFTDEDREFTKIVMKAITSFAKTG</sequence>
<dbReference type="PANTHER" id="PTHR43918">
    <property type="entry name" value="ACETYLCHOLINESTERASE"/>
    <property type="match status" value="1"/>
</dbReference>
<evidence type="ECO:0000259" key="10">
    <source>
        <dbReference type="Pfam" id="PF00135"/>
    </source>
</evidence>
<gene>
    <name evidence="11" type="ORF">V5799_030325</name>
</gene>
<dbReference type="GO" id="GO:0006581">
    <property type="term" value="P:acetylcholine catabolic process"/>
    <property type="evidence" value="ECO:0007669"/>
    <property type="project" value="TreeGrafter"/>
</dbReference>
<feature type="active site" description="Charge relay system" evidence="8">
    <location>
        <position position="373"/>
    </location>
</feature>
<dbReference type="SUPFAM" id="SSF53474">
    <property type="entry name" value="alpha/beta-Hydrolases"/>
    <property type="match status" value="1"/>
</dbReference>
<evidence type="ECO:0000256" key="8">
    <source>
        <dbReference type="PIRSR" id="PIRSR600997-1"/>
    </source>
</evidence>
<dbReference type="PROSITE" id="PS00122">
    <property type="entry name" value="CARBOXYLESTERASE_B_1"/>
    <property type="match status" value="1"/>
</dbReference>
<dbReference type="PANTHER" id="PTHR43918:SF4">
    <property type="entry name" value="CARBOXYLIC ESTER HYDROLASE"/>
    <property type="match status" value="1"/>
</dbReference>
<keyword evidence="2" id="KW-0719">Serine esterase</keyword>
<dbReference type="Pfam" id="PF00135">
    <property type="entry name" value="COesterase"/>
    <property type="match status" value="1"/>
</dbReference>
<evidence type="ECO:0000313" key="12">
    <source>
        <dbReference type="Proteomes" id="UP001321473"/>
    </source>
</evidence>
<keyword evidence="12" id="KW-1185">Reference proteome</keyword>
<comment type="catalytic activity">
    <reaction evidence="7">
        <text>acetylcholine + H2O = choline + acetate + H(+)</text>
        <dbReference type="Rhea" id="RHEA:17561"/>
        <dbReference type="ChEBI" id="CHEBI:15354"/>
        <dbReference type="ChEBI" id="CHEBI:15355"/>
        <dbReference type="ChEBI" id="CHEBI:15377"/>
        <dbReference type="ChEBI" id="CHEBI:15378"/>
        <dbReference type="ChEBI" id="CHEBI:30089"/>
        <dbReference type="EC" id="3.1.1.7"/>
    </reaction>
</comment>
<keyword evidence="5" id="KW-1015">Disulfide bond</keyword>
<protein>
    <recommendedName>
        <fullName evidence="9">Carboxylic ester hydrolase</fullName>
        <ecNumber evidence="9">3.1.1.-</ecNumber>
    </recommendedName>
</protein>
<dbReference type="FunFam" id="3.40.50.1820:FF:000029">
    <property type="entry name" value="Acetylcholinesterase"/>
    <property type="match status" value="1"/>
</dbReference>
<dbReference type="EMBL" id="JARKHS020013084">
    <property type="protein sequence ID" value="KAK8776330.1"/>
    <property type="molecule type" value="Genomic_DNA"/>
</dbReference>
<dbReference type="GO" id="GO:0005615">
    <property type="term" value="C:extracellular space"/>
    <property type="evidence" value="ECO:0007669"/>
    <property type="project" value="TreeGrafter"/>
</dbReference>
<evidence type="ECO:0000256" key="1">
    <source>
        <dbReference type="ARBA" id="ARBA00005964"/>
    </source>
</evidence>
<dbReference type="InterPro" id="IPR019826">
    <property type="entry name" value="Carboxylesterase_B_AS"/>
</dbReference>
<dbReference type="Gene3D" id="3.40.50.1820">
    <property type="entry name" value="alpha/beta hydrolase"/>
    <property type="match status" value="1"/>
</dbReference>
<reference evidence="11 12" key="1">
    <citation type="journal article" date="2023" name="Arcadia Sci">
        <title>De novo assembly of a long-read Amblyomma americanum tick genome.</title>
        <authorList>
            <person name="Chou S."/>
            <person name="Poskanzer K.E."/>
            <person name="Rollins M."/>
            <person name="Thuy-Boun P.S."/>
        </authorList>
    </citation>
    <scope>NUCLEOTIDE SEQUENCE [LARGE SCALE GENOMIC DNA]</scope>
    <source>
        <strain evidence="11">F_SG_1</strain>
        <tissue evidence="11">Salivary glands</tissue>
    </source>
</reference>
<evidence type="ECO:0000256" key="4">
    <source>
        <dbReference type="ARBA" id="ARBA00022867"/>
    </source>
</evidence>
<evidence type="ECO:0000256" key="3">
    <source>
        <dbReference type="ARBA" id="ARBA00022801"/>
    </source>
</evidence>
<evidence type="ECO:0000313" key="11">
    <source>
        <dbReference type="EMBL" id="KAK8776330.1"/>
    </source>
</evidence>
<evidence type="ECO:0000256" key="9">
    <source>
        <dbReference type="RuleBase" id="RU361235"/>
    </source>
</evidence>
<comment type="similarity">
    <text evidence="1 9">Belongs to the type-B carboxylesterase/lipase family.</text>
</comment>
<comment type="caution">
    <text evidence="11">The sequence shown here is derived from an EMBL/GenBank/DDBJ whole genome shotgun (WGS) entry which is preliminary data.</text>
</comment>
<proteinExistence type="inferred from homology"/>
<keyword evidence="3 9" id="KW-0378">Hydrolase</keyword>